<organism evidence="1 2">
    <name type="scientific">Datura stramonium</name>
    <name type="common">Jimsonweed</name>
    <name type="synonym">Common thornapple</name>
    <dbReference type="NCBI Taxonomy" id="4076"/>
    <lineage>
        <taxon>Eukaryota</taxon>
        <taxon>Viridiplantae</taxon>
        <taxon>Streptophyta</taxon>
        <taxon>Embryophyta</taxon>
        <taxon>Tracheophyta</taxon>
        <taxon>Spermatophyta</taxon>
        <taxon>Magnoliopsida</taxon>
        <taxon>eudicotyledons</taxon>
        <taxon>Gunneridae</taxon>
        <taxon>Pentapetalae</taxon>
        <taxon>asterids</taxon>
        <taxon>lamiids</taxon>
        <taxon>Solanales</taxon>
        <taxon>Solanaceae</taxon>
        <taxon>Solanoideae</taxon>
        <taxon>Datureae</taxon>
        <taxon>Datura</taxon>
    </lineage>
</organism>
<proteinExistence type="predicted"/>
<reference evidence="1 2" key="1">
    <citation type="journal article" date="2021" name="BMC Genomics">
        <title>Datura genome reveals duplications of psychoactive alkaloid biosynthetic genes and high mutation rate following tissue culture.</title>
        <authorList>
            <person name="Rajewski A."/>
            <person name="Carter-House D."/>
            <person name="Stajich J."/>
            <person name="Litt A."/>
        </authorList>
    </citation>
    <scope>NUCLEOTIDE SEQUENCE [LARGE SCALE GENOMIC DNA]</scope>
    <source>
        <strain evidence="1">AR-01</strain>
    </source>
</reference>
<protein>
    <submittedName>
        <fullName evidence="1">Uncharacterized protein</fullName>
    </submittedName>
</protein>
<dbReference type="Proteomes" id="UP000823775">
    <property type="component" value="Unassembled WGS sequence"/>
</dbReference>
<evidence type="ECO:0000313" key="1">
    <source>
        <dbReference type="EMBL" id="MCE3215684.1"/>
    </source>
</evidence>
<dbReference type="EMBL" id="JACEIK010011452">
    <property type="protein sequence ID" value="MCE3215684.1"/>
    <property type="molecule type" value="Genomic_DNA"/>
</dbReference>
<keyword evidence="2" id="KW-1185">Reference proteome</keyword>
<sequence length="103" mass="12303">MTYATKKAIIATLEPHKNLHARIDYMEAQVNYRLKDLTMPYLARFAAELKKAQKDIMKFKREWQPQEFPIPGFKESEEDVPLDLRSQRKMYHSLICWESSLKQ</sequence>
<name>A0ABS8WW08_DATST</name>
<comment type="caution">
    <text evidence="1">The sequence shown here is derived from an EMBL/GenBank/DDBJ whole genome shotgun (WGS) entry which is preliminary data.</text>
</comment>
<gene>
    <name evidence="1" type="ORF">HAX54_003189</name>
</gene>
<evidence type="ECO:0000313" key="2">
    <source>
        <dbReference type="Proteomes" id="UP000823775"/>
    </source>
</evidence>
<accession>A0ABS8WW08</accession>